<accession>A0A6D2L5I2</accession>
<dbReference type="PANTHER" id="PTHR14379">
    <property type="entry name" value="LIMKAIN B LKAP"/>
    <property type="match status" value="1"/>
</dbReference>
<evidence type="ECO:0000313" key="2">
    <source>
        <dbReference type="EMBL" id="CAA7059766.1"/>
    </source>
</evidence>
<organism evidence="2 3">
    <name type="scientific">Microthlaspi erraticum</name>
    <dbReference type="NCBI Taxonomy" id="1685480"/>
    <lineage>
        <taxon>Eukaryota</taxon>
        <taxon>Viridiplantae</taxon>
        <taxon>Streptophyta</taxon>
        <taxon>Embryophyta</taxon>
        <taxon>Tracheophyta</taxon>
        <taxon>Spermatophyta</taxon>
        <taxon>Magnoliopsida</taxon>
        <taxon>eudicotyledons</taxon>
        <taxon>Gunneridae</taxon>
        <taxon>Pentapetalae</taxon>
        <taxon>rosids</taxon>
        <taxon>malvids</taxon>
        <taxon>Brassicales</taxon>
        <taxon>Brassicaceae</taxon>
        <taxon>Coluteocarpeae</taxon>
        <taxon>Microthlaspi</taxon>
    </lineage>
</organism>
<feature type="domain" description="NYN" evidence="1">
    <location>
        <begin position="17"/>
        <end position="83"/>
    </location>
</feature>
<dbReference type="AlphaFoldDB" id="A0A6D2L5I2"/>
<keyword evidence="3" id="KW-1185">Reference proteome</keyword>
<dbReference type="GO" id="GO:0010468">
    <property type="term" value="P:regulation of gene expression"/>
    <property type="evidence" value="ECO:0007669"/>
    <property type="project" value="InterPro"/>
</dbReference>
<dbReference type="OrthoDB" id="1112178at2759"/>
<dbReference type="EMBL" id="CACVBM020001795">
    <property type="protein sequence ID" value="CAA7059766.1"/>
    <property type="molecule type" value="Genomic_DNA"/>
</dbReference>
<dbReference type="Pfam" id="PF01936">
    <property type="entry name" value="NYN"/>
    <property type="match status" value="1"/>
</dbReference>
<dbReference type="GO" id="GO:0005777">
    <property type="term" value="C:peroxisome"/>
    <property type="evidence" value="ECO:0007669"/>
    <property type="project" value="InterPro"/>
</dbReference>
<evidence type="ECO:0000259" key="1">
    <source>
        <dbReference type="Pfam" id="PF01936"/>
    </source>
</evidence>
<dbReference type="GO" id="GO:0004540">
    <property type="term" value="F:RNA nuclease activity"/>
    <property type="evidence" value="ECO:0007669"/>
    <property type="project" value="InterPro"/>
</dbReference>
<name>A0A6D2L5I2_9BRAS</name>
<comment type="caution">
    <text evidence="2">The sequence shown here is derived from an EMBL/GenBank/DDBJ whole genome shotgun (WGS) entry which is preliminary data.</text>
</comment>
<evidence type="ECO:0000313" key="3">
    <source>
        <dbReference type="Proteomes" id="UP000467841"/>
    </source>
</evidence>
<dbReference type="CDD" id="cd10910">
    <property type="entry name" value="PIN_limkain_b1_N_like"/>
    <property type="match status" value="1"/>
</dbReference>
<dbReference type="Proteomes" id="UP000467841">
    <property type="component" value="Unassembled WGS sequence"/>
</dbReference>
<reference evidence="2" key="1">
    <citation type="submission" date="2020-01" db="EMBL/GenBank/DDBJ databases">
        <authorList>
            <person name="Mishra B."/>
        </authorList>
    </citation>
    <scope>NUCLEOTIDE SEQUENCE [LARGE SCALE GENOMIC DNA]</scope>
</reference>
<dbReference type="PANTHER" id="PTHR14379:SF84">
    <property type="entry name" value="NYN DOMAIN-CONTAINING PROTEIN"/>
    <property type="match status" value="1"/>
</dbReference>
<dbReference type="InterPro" id="IPR021139">
    <property type="entry name" value="NYN"/>
</dbReference>
<proteinExistence type="predicted"/>
<sequence length="159" mass="17079">MGVFGNSKAAPEFVNSKTTVLWDMDTCPVPVGYDARRVRPSIESALKNLGYLGPVTISAMGNLEKTPAHVLQGLSSTGIAVTNYVSVANGHPSTEVQSGYGKPYWGMVNKRQGVMFFGSAVNPVNLVNLSRFPANHATLHPQVLQISPRISPAKNISKR</sequence>
<protein>
    <recommendedName>
        <fullName evidence="1">NYN domain-containing protein</fullName>
    </recommendedName>
</protein>
<gene>
    <name evidence="2" type="ORF">MERR_LOCUS47002</name>
</gene>
<dbReference type="InterPro" id="IPR024768">
    <property type="entry name" value="Marf1"/>
</dbReference>